<dbReference type="PANTHER" id="PTHR43553">
    <property type="entry name" value="HEAVY METAL TRANSPORTER"/>
    <property type="match status" value="1"/>
</dbReference>
<dbReference type="AlphaFoldDB" id="A0A1W1W054"/>
<dbReference type="InterPro" id="IPR003593">
    <property type="entry name" value="AAA+_ATPase"/>
</dbReference>
<evidence type="ECO:0000259" key="9">
    <source>
        <dbReference type="PROSITE" id="PS50893"/>
    </source>
</evidence>
<evidence type="ECO:0000256" key="4">
    <source>
        <dbReference type="ARBA" id="ARBA00022475"/>
    </source>
</evidence>
<evidence type="ECO:0000256" key="5">
    <source>
        <dbReference type="ARBA" id="ARBA00022741"/>
    </source>
</evidence>
<dbReference type="InterPro" id="IPR027417">
    <property type="entry name" value="P-loop_NTPase"/>
</dbReference>
<keyword evidence="11" id="KW-1185">Reference proteome</keyword>
<dbReference type="Proteomes" id="UP000192569">
    <property type="component" value="Chromosome I"/>
</dbReference>
<comment type="similarity">
    <text evidence="2">Belongs to the ABC transporter superfamily.</text>
</comment>
<dbReference type="STRING" id="698762.SAMN00808754_2675"/>
<gene>
    <name evidence="10" type="ORF">SAMN00808754_2675</name>
</gene>
<evidence type="ECO:0000313" key="10">
    <source>
        <dbReference type="EMBL" id="SMB98997.1"/>
    </source>
</evidence>
<protein>
    <submittedName>
        <fullName evidence="10">Cobalt/nickel transport system ATP-binding protein</fullName>
    </submittedName>
</protein>
<sequence>MTEVVKVKCLRHVYPDKTEVKLCGLDFVVRAKEKVLILGPNGSGKTTLLSHIIGLLKPVEGEVRVLGVDPVKEFNILRKRVGVVFQNVDEQIIGPTVWDDIALAPRNHGLNPQEVREMVENILKEINIWHLKDKIPHYLSGGEKKKVALAGAMVMRPELLIMDEPFDGLDPRSKREIIHLLRKFNQEFGTTIIMANHDVNLVPFIADRVYVISDGMIRLHGSPREIFSRPDILRQAGLEPPLLVELFSELAREGVPVEIPLTLEEARRQLLPLLSPSSP</sequence>
<organism evidence="10 11">
    <name type="scientific">Thermanaeromonas toyohensis ToBE</name>
    <dbReference type="NCBI Taxonomy" id="698762"/>
    <lineage>
        <taxon>Bacteria</taxon>
        <taxon>Bacillati</taxon>
        <taxon>Bacillota</taxon>
        <taxon>Clostridia</taxon>
        <taxon>Neomoorellales</taxon>
        <taxon>Neomoorellaceae</taxon>
        <taxon>Thermanaeromonas</taxon>
    </lineage>
</organism>
<evidence type="ECO:0000256" key="2">
    <source>
        <dbReference type="ARBA" id="ARBA00005417"/>
    </source>
</evidence>
<evidence type="ECO:0000313" key="11">
    <source>
        <dbReference type="Proteomes" id="UP000192569"/>
    </source>
</evidence>
<dbReference type="FunFam" id="3.40.50.300:FF:000224">
    <property type="entry name" value="Energy-coupling factor transporter ATP-binding protein EcfA"/>
    <property type="match status" value="1"/>
</dbReference>
<keyword evidence="4" id="KW-1003">Cell membrane</keyword>
<dbReference type="GO" id="GO:0005524">
    <property type="term" value="F:ATP binding"/>
    <property type="evidence" value="ECO:0007669"/>
    <property type="project" value="UniProtKB-KW"/>
</dbReference>
<name>A0A1W1W054_9FIRM</name>
<feature type="domain" description="ABC transporter" evidence="9">
    <location>
        <begin position="5"/>
        <end position="239"/>
    </location>
</feature>
<proteinExistence type="inferred from homology"/>
<evidence type="ECO:0000256" key="7">
    <source>
        <dbReference type="ARBA" id="ARBA00022967"/>
    </source>
</evidence>
<dbReference type="InterPro" id="IPR003439">
    <property type="entry name" value="ABC_transporter-like_ATP-bd"/>
</dbReference>
<reference evidence="10 11" key="1">
    <citation type="submission" date="2017-04" db="EMBL/GenBank/DDBJ databases">
        <authorList>
            <person name="Afonso C.L."/>
            <person name="Miller P.J."/>
            <person name="Scott M.A."/>
            <person name="Spackman E."/>
            <person name="Goraichik I."/>
            <person name="Dimitrov K.M."/>
            <person name="Suarez D.L."/>
            <person name="Swayne D.E."/>
        </authorList>
    </citation>
    <scope>NUCLEOTIDE SEQUENCE [LARGE SCALE GENOMIC DNA]</scope>
    <source>
        <strain evidence="10 11">ToBE</strain>
    </source>
</reference>
<dbReference type="PROSITE" id="PS50893">
    <property type="entry name" value="ABC_TRANSPORTER_2"/>
    <property type="match status" value="1"/>
</dbReference>
<evidence type="ECO:0000256" key="8">
    <source>
        <dbReference type="ARBA" id="ARBA00023136"/>
    </source>
</evidence>
<evidence type="ECO:0000256" key="6">
    <source>
        <dbReference type="ARBA" id="ARBA00022840"/>
    </source>
</evidence>
<dbReference type="GO" id="GO:0043190">
    <property type="term" value="C:ATP-binding cassette (ABC) transporter complex"/>
    <property type="evidence" value="ECO:0007669"/>
    <property type="project" value="TreeGrafter"/>
</dbReference>
<dbReference type="GO" id="GO:0042626">
    <property type="term" value="F:ATPase-coupled transmembrane transporter activity"/>
    <property type="evidence" value="ECO:0007669"/>
    <property type="project" value="TreeGrafter"/>
</dbReference>
<keyword evidence="5" id="KW-0547">Nucleotide-binding</keyword>
<dbReference type="CDD" id="cd03225">
    <property type="entry name" value="ABC_cobalt_CbiO_domain1"/>
    <property type="match status" value="1"/>
</dbReference>
<dbReference type="RefSeq" id="WP_084666388.1">
    <property type="nucleotide sequence ID" value="NZ_LT838272.1"/>
</dbReference>
<dbReference type="OrthoDB" id="9814634at2"/>
<comment type="subcellular location">
    <subcellularLocation>
        <location evidence="1">Cell membrane</location>
        <topology evidence="1">Peripheral membrane protein</topology>
    </subcellularLocation>
</comment>
<dbReference type="InterPro" id="IPR050095">
    <property type="entry name" value="ECF_ABC_transporter_ATP-bd"/>
</dbReference>
<dbReference type="InterPro" id="IPR015856">
    <property type="entry name" value="ABC_transpr_CbiO/EcfA_su"/>
</dbReference>
<dbReference type="PROSITE" id="PS00211">
    <property type="entry name" value="ABC_TRANSPORTER_1"/>
    <property type="match status" value="1"/>
</dbReference>
<evidence type="ECO:0000256" key="1">
    <source>
        <dbReference type="ARBA" id="ARBA00004202"/>
    </source>
</evidence>
<evidence type="ECO:0000256" key="3">
    <source>
        <dbReference type="ARBA" id="ARBA00022448"/>
    </source>
</evidence>
<dbReference type="EMBL" id="LT838272">
    <property type="protein sequence ID" value="SMB98997.1"/>
    <property type="molecule type" value="Genomic_DNA"/>
</dbReference>
<dbReference type="SUPFAM" id="SSF52540">
    <property type="entry name" value="P-loop containing nucleoside triphosphate hydrolases"/>
    <property type="match status" value="1"/>
</dbReference>
<dbReference type="Pfam" id="PF00005">
    <property type="entry name" value="ABC_tran"/>
    <property type="match status" value="1"/>
</dbReference>
<dbReference type="Gene3D" id="3.40.50.300">
    <property type="entry name" value="P-loop containing nucleotide triphosphate hydrolases"/>
    <property type="match status" value="1"/>
</dbReference>
<dbReference type="PANTHER" id="PTHR43553:SF24">
    <property type="entry name" value="ENERGY-COUPLING FACTOR TRANSPORTER ATP-BINDING PROTEIN ECFA1"/>
    <property type="match status" value="1"/>
</dbReference>
<keyword evidence="6 10" id="KW-0067">ATP-binding</keyword>
<dbReference type="SMART" id="SM00382">
    <property type="entry name" value="AAA"/>
    <property type="match status" value="1"/>
</dbReference>
<dbReference type="GO" id="GO:0016887">
    <property type="term" value="F:ATP hydrolysis activity"/>
    <property type="evidence" value="ECO:0007669"/>
    <property type="project" value="InterPro"/>
</dbReference>
<dbReference type="InterPro" id="IPR017871">
    <property type="entry name" value="ABC_transporter-like_CS"/>
</dbReference>
<keyword evidence="7" id="KW-1278">Translocase</keyword>
<keyword evidence="3" id="KW-0813">Transport</keyword>
<keyword evidence="8" id="KW-0472">Membrane</keyword>
<accession>A0A1W1W054</accession>